<dbReference type="InterPro" id="IPR011701">
    <property type="entry name" value="MFS"/>
</dbReference>
<gene>
    <name evidence="8" type="primary">oxlT_2</name>
    <name evidence="8" type="ORF">CLRAG_32270</name>
</gene>
<dbReference type="Gene3D" id="1.20.1250.20">
    <property type="entry name" value="MFS general substrate transporter like domains"/>
    <property type="match status" value="2"/>
</dbReference>
<dbReference type="Pfam" id="PF07690">
    <property type="entry name" value="MFS_1"/>
    <property type="match status" value="1"/>
</dbReference>
<sequence length="433" mass="47138">MSDIDEIKTKSINEYGPILGNRWIQLVVAFVSMVMIANLQYSWTLFSIPLSKHIGTSLVVIQYAFTIYIIMQTFSQPIAGYLLDRVGSNMMFILAGILVGIGWSMMGQTHSVTGIYFFYALAGIGAGIVYGGSVSIAVRWFPDRRGLCSGLIVAGYGMGSMPFIPLISRMLSKGNVSVPFIYTGILQGIVIVIAAILLRYPVGSKVITKKEKKEAIAKLDQSEIGFKPSEMVRTPHFWLTWSMFFSINVGGLIITANTTPFGKRMGIAATYITLAVTMNSFANGTSRFFWGWISDKIGRYKTMAIGFGLNAIFLFLLPILGSKSNILYVICLACVMFTFGEAFSLFPSVNADMFGTTYSAANYGILNSAKGTASLLGGGLGVFLASSFGWNIVFSAAAILSLYASIMSIVLPKIPKPKRKEIITNENKPVTIS</sequence>
<feature type="transmembrane region" description="Helical" evidence="6">
    <location>
        <begin position="268"/>
        <end position="290"/>
    </location>
</feature>
<organism evidence="8 9">
    <name type="scientific">Clostridium ragsdalei P11</name>
    <dbReference type="NCBI Taxonomy" id="1353534"/>
    <lineage>
        <taxon>Bacteria</taxon>
        <taxon>Bacillati</taxon>
        <taxon>Bacillota</taxon>
        <taxon>Clostridia</taxon>
        <taxon>Eubacteriales</taxon>
        <taxon>Clostridiaceae</taxon>
        <taxon>Clostridium</taxon>
    </lineage>
</organism>
<keyword evidence="3 6" id="KW-0812">Transmembrane</keyword>
<dbReference type="InterPro" id="IPR036259">
    <property type="entry name" value="MFS_trans_sf"/>
</dbReference>
<evidence type="ECO:0000256" key="4">
    <source>
        <dbReference type="ARBA" id="ARBA00022989"/>
    </source>
</evidence>
<dbReference type="Proteomes" id="UP000093954">
    <property type="component" value="Unassembled WGS sequence"/>
</dbReference>
<dbReference type="PATRIC" id="fig|1353534.3.peg.3282"/>
<keyword evidence="9" id="KW-1185">Reference proteome</keyword>
<proteinExistence type="predicted"/>
<dbReference type="GO" id="GO:0019531">
    <property type="term" value="F:oxalate transmembrane transporter activity"/>
    <property type="evidence" value="ECO:0007669"/>
    <property type="project" value="InterPro"/>
</dbReference>
<name>A0A1A6ALY9_9CLOT</name>
<feature type="transmembrane region" description="Helical" evidence="6">
    <location>
        <begin position="367"/>
        <end position="386"/>
    </location>
</feature>
<evidence type="ECO:0000259" key="7">
    <source>
        <dbReference type="PROSITE" id="PS50850"/>
    </source>
</evidence>
<keyword evidence="5 6" id="KW-0472">Membrane</keyword>
<reference evidence="8 9" key="1">
    <citation type="journal article" date="2012" name="Front. Microbiol.">
        <title>Draft Genome Sequence of the Virulent Strain 01-B526 of the Fish Pathogen Aeromonas salmonicida.</title>
        <authorList>
            <person name="Charette S.J."/>
            <person name="Brochu F."/>
            <person name="Boyle B."/>
            <person name="Filion G."/>
            <person name="Tanaka K.H."/>
            <person name="Derome N."/>
        </authorList>
    </citation>
    <scope>NUCLEOTIDE SEQUENCE [LARGE SCALE GENOMIC DNA]</scope>
    <source>
        <strain evidence="8 9">P11</strain>
    </source>
</reference>
<evidence type="ECO:0000256" key="6">
    <source>
        <dbReference type="SAM" id="Phobius"/>
    </source>
</evidence>
<accession>A0A1A6ALY9</accession>
<dbReference type="InterPro" id="IPR052983">
    <property type="entry name" value="MFS_Riboflavin_Transporter"/>
</dbReference>
<comment type="subcellular location">
    <subcellularLocation>
        <location evidence="1">Cell membrane</location>
        <topology evidence="1">Multi-pass membrane protein</topology>
    </subcellularLocation>
</comment>
<feature type="transmembrane region" description="Helical" evidence="6">
    <location>
        <begin position="23"/>
        <end position="41"/>
    </location>
</feature>
<feature type="transmembrane region" description="Helical" evidence="6">
    <location>
        <begin position="86"/>
        <end position="104"/>
    </location>
</feature>
<dbReference type="PROSITE" id="PS50850">
    <property type="entry name" value="MFS"/>
    <property type="match status" value="1"/>
</dbReference>
<dbReference type="PANTHER" id="PTHR43385:SF1">
    <property type="entry name" value="RIBOFLAVIN TRANSPORTER RIBJ"/>
    <property type="match status" value="1"/>
</dbReference>
<feature type="transmembrane region" description="Helical" evidence="6">
    <location>
        <begin position="392"/>
        <end position="411"/>
    </location>
</feature>
<feature type="transmembrane region" description="Helical" evidence="6">
    <location>
        <begin position="326"/>
        <end position="346"/>
    </location>
</feature>
<dbReference type="CDD" id="cd17353">
    <property type="entry name" value="MFS_OFA_like"/>
    <property type="match status" value="1"/>
</dbReference>
<evidence type="ECO:0000256" key="1">
    <source>
        <dbReference type="ARBA" id="ARBA00004651"/>
    </source>
</evidence>
<evidence type="ECO:0000256" key="5">
    <source>
        <dbReference type="ARBA" id="ARBA00023136"/>
    </source>
</evidence>
<dbReference type="RefSeq" id="WP_065079321.1">
    <property type="nucleotide sequence ID" value="NZ_LROS01000046.1"/>
</dbReference>
<dbReference type="NCBIfam" id="TIGR04259">
    <property type="entry name" value="oxa_formateAnti"/>
    <property type="match status" value="1"/>
</dbReference>
<feature type="transmembrane region" description="Helical" evidence="6">
    <location>
        <begin position="302"/>
        <end position="320"/>
    </location>
</feature>
<feature type="transmembrane region" description="Helical" evidence="6">
    <location>
        <begin position="237"/>
        <end position="256"/>
    </location>
</feature>
<dbReference type="InterPro" id="IPR020846">
    <property type="entry name" value="MFS_dom"/>
</dbReference>
<dbReference type="GO" id="GO:0005886">
    <property type="term" value="C:plasma membrane"/>
    <property type="evidence" value="ECO:0007669"/>
    <property type="project" value="UniProtKB-SubCell"/>
</dbReference>
<evidence type="ECO:0000256" key="2">
    <source>
        <dbReference type="ARBA" id="ARBA00022448"/>
    </source>
</evidence>
<comment type="caution">
    <text evidence="8">The sequence shown here is derived from an EMBL/GenBank/DDBJ whole genome shotgun (WGS) entry which is preliminary data.</text>
</comment>
<feature type="domain" description="Major facilitator superfamily (MFS) profile" evidence="7">
    <location>
        <begin position="24"/>
        <end position="416"/>
    </location>
</feature>
<evidence type="ECO:0000313" key="8">
    <source>
        <dbReference type="EMBL" id="OBR91095.1"/>
    </source>
</evidence>
<feature type="transmembrane region" description="Helical" evidence="6">
    <location>
        <begin position="116"/>
        <end position="138"/>
    </location>
</feature>
<keyword evidence="4 6" id="KW-1133">Transmembrane helix</keyword>
<dbReference type="PANTHER" id="PTHR43385">
    <property type="entry name" value="RIBOFLAVIN TRANSPORTER RIBJ"/>
    <property type="match status" value="1"/>
</dbReference>
<evidence type="ECO:0000313" key="9">
    <source>
        <dbReference type="Proteomes" id="UP000093954"/>
    </source>
</evidence>
<dbReference type="EMBL" id="LROS01000046">
    <property type="protein sequence ID" value="OBR91095.1"/>
    <property type="molecule type" value="Genomic_DNA"/>
</dbReference>
<feature type="transmembrane region" description="Helical" evidence="6">
    <location>
        <begin position="150"/>
        <end position="168"/>
    </location>
</feature>
<dbReference type="SUPFAM" id="SSF103473">
    <property type="entry name" value="MFS general substrate transporter"/>
    <property type="match status" value="1"/>
</dbReference>
<dbReference type="InterPro" id="IPR026355">
    <property type="entry name" value="Oxa/Form_antiport"/>
</dbReference>
<protein>
    <submittedName>
        <fullName evidence="8">Oxalate:formate antiporter</fullName>
    </submittedName>
</protein>
<dbReference type="AlphaFoldDB" id="A0A1A6ALY9"/>
<evidence type="ECO:0000256" key="3">
    <source>
        <dbReference type="ARBA" id="ARBA00022692"/>
    </source>
</evidence>
<keyword evidence="2" id="KW-0813">Transport</keyword>
<feature type="transmembrane region" description="Helical" evidence="6">
    <location>
        <begin position="53"/>
        <end position="74"/>
    </location>
</feature>
<feature type="transmembrane region" description="Helical" evidence="6">
    <location>
        <begin position="180"/>
        <end position="202"/>
    </location>
</feature>